<dbReference type="PANTHER" id="PTHR48098">
    <property type="entry name" value="ENTEROCHELIN ESTERASE-RELATED"/>
    <property type="match status" value="1"/>
</dbReference>
<organism evidence="1 2">
    <name type="scientific">Oxynema aestuarii AP17</name>
    <dbReference type="NCBI Taxonomy" id="2064643"/>
    <lineage>
        <taxon>Bacteria</taxon>
        <taxon>Bacillati</taxon>
        <taxon>Cyanobacteriota</taxon>
        <taxon>Cyanophyceae</taxon>
        <taxon>Oscillatoriophycideae</taxon>
        <taxon>Oscillatoriales</taxon>
        <taxon>Oscillatoriaceae</taxon>
        <taxon>Oxynema</taxon>
        <taxon>Oxynema aestuarii</taxon>
    </lineage>
</organism>
<dbReference type="InterPro" id="IPR000801">
    <property type="entry name" value="Esterase-like"/>
</dbReference>
<dbReference type="AlphaFoldDB" id="A0A6H1TYR1"/>
<dbReference type="Gene3D" id="3.40.50.1820">
    <property type="entry name" value="alpha/beta hydrolase"/>
    <property type="match status" value="1"/>
</dbReference>
<dbReference type="PANTHER" id="PTHR48098:SF6">
    <property type="entry name" value="FERRI-BACILLIBACTIN ESTERASE BESA"/>
    <property type="match status" value="1"/>
</dbReference>
<dbReference type="Pfam" id="PF00756">
    <property type="entry name" value="Esterase"/>
    <property type="match status" value="1"/>
</dbReference>
<dbReference type="KEGG" id="oxy:HCG48_12750"/>
<gene>
    <name evidence="1" type="ORF">HCG48_12750</name>
</gene>
<evidence type="ECO:0000313" key="2">
    <source>
        <dbReference type="Proteomes" id="UP000500857"/>
    </source>
</evidence>
<dbReference type="EMBL" id="CP051167">
    <property type="protein sequence ID" value="QIZ71346.1"/>
    <property type="molecule type" value="Genomic_DNA"/>
</dbReference>
<accession>A0A6H1TYR1</accession>
<dbReference type="GO" id="GO:0016787">
    <property type="term" value="F:hydrolase activity"/>
    <property type="evidence" value="ECO:0007669"/>
    <property type="project" value="UniProtKB-KW"/>
</dbReference>
<name>A0A6H1TYR1_9CYAN</name>
<reference evidence="1 2" key="1">
    <citation type="submission" date="2020-04" db="EMBL/GenBank/DDBJ databases">
        <authorList>
            <person name="Basu S."/>
            <person name="Maruthanayagam V."/>
            <person name="Chakraborty S."/>
            <person name="Pramanik A."/>
            <person name="Mukherjee J."/>
            <person name="Brink B."/>
        </authorList>
    </citation>
    <scope>NUCLEOTIDE SEQUENCE [LARGE SCALE GENOMIC DNA]</scope>
    <source>
        <strain evidence="1 2">AP17</strain>
    </source>
</reference>
<sequence>MVQFEKGGQIAWFHDEGHSAGFFHTYDRLQVGGDGDAPRKIHVFLPREYETVVDEYPVIYMNDGDTAFFRGGAIGQSWWTGETLGELYKRNAIARVIVVAIYALNRDREYTHEPAVPRWIRQVDCCGVEAYTQYLADALKPFIDRSYRTIPDPRQTTIMGSSHGGLAAFYSACRRPDAFGNAAALSPSFWVGLDTGTDTFLPLHKSSLLELTAPTLGDRDRRPRLWLDWGLRKDEGFHNWFIENNTVKRGREMAELLREQFGYVLGRDLWTYEDPEGEHSEESWARRLPLVLQALYGNGDRP</sequence>
<evidence type="ECO:0000313" key="1">
    <source>
        <dbReference type="EMBL" id="QIZ71346.1"/>
    </source>
</evidence>
<keyword evidence="2" id="KW-1185">Reference proteome</keyword>
<protein>
    <submittedName>
        <fullName evidence="1">Alpha/beta hydrolase</fullName>
    </submittedName>
</protein>
<dbReference type="InterPro" id="IPR029058">
    <property type="entry name" value="AB_hydrolase_fold"/>
</dbReference>
<proteinExistence type="predicted"/>
<dbReference type="SUPFAM" id="SSF53474">
    <property type="entry name" value="alpha/beta-Hydrolases"/>
    <property type="match status" value="1"/>
</dbReference>
<dbReference type="Proteomes" id="UP000500857">
    <property type="component" value="Chromosome"/>
</dbReference>
<dbReference type="InterPro" id="IPR050583">
    <property type="entry name" value="Mycobacterial_A85_antigen"/>
</dbReference>
<keyword evidence="1" id="KW-0378">Hydrolase</keyword>
<dbReference type="RefSeq" id="WP_168569499.1">
    <property type="nucleotide sequence ID" value="NZ_CP051167.1"/>
</dbReference>